<evidence type="ECO:0000313" key="2">
    <source>
        <dbReference type="Proteomes" id="UP000198386"/>
    </source>
</evidence>
<dbReference type="EMBL" id="FZOH01000005">
    <property type="protein sequence ID" value="SNS50660.1"/>
    <property type="molecule type" value="Genomic_DNA"/>
</dbReference>
<organism evidence="1 2">
    <name type="scientific">Geodermatophilus saharensis</name>
    <dbReference type="NCBI Taxonomy" id="1137994"/>
    <lineage>
        <taxon>Bacteria</taxon>
        <taxon>Bacillati</taxon>
        <taxon>Actinomycetota</taxon>
        <taxon>Actinomycetes</taxon>
        <taxon>Geodermatophilales</taxon>
        <taxon>Geodermatophilaceae</taxon>
        <taxon>Geodermatophilus</taxon>
    </lineage>
</organism>
<gene>
    <name evidence="1" type="ORF">SAMN04488107_2790</name>
</gene>
<dbReference type="AlphaFoldDB" id="A0A239F0X2"/>
<proteinExistence type="predicted"/>
<dbReference type="GO" id="GO:0030638">
    <property type="term" value="P:polyketide metabolic process"/>
    <property type="evidence" value="ECO:0007669"/>
    <property type="project" value="InterPro"/>
</dbReference>
<dbReference type="PANTHER" id="PTHR38436:SF1">
    <property type="entry name" value="ESTER CYCLASE"/>
    <property type="match status" value="1"/>
</dbReference>
<dbReference type="RefSeq" id="WP_089404525.1">
    <property type="nucleotide sequence ID" value="NZ_FZOH01000005.1"/>
</dbReference>
<dbReference type="PANTHER" id="PTHR38436">
    <property type="entry name" value="POLYKETIDE CYCLASE SNOAL-LIKE DOMAIN"/>
    <property type="match status" value="1"/>
</dbReference>
<dbReference type="Pfam" id="PF07366">
    <property type="entry name" value="SnoaL"/>
    <property type="match status" value="1"/>
</dbReference>
<dbReference type="Gene3D" id="3.10.450.50">
    <property type="match status" value="1"/>
</dbReference>
<protein>
    <submittedName>
        <fullName evidence="1">SnoaL-like polyketide cyclase</fullName>
    </submittedName>
</protein>
<sequence>MTDDAEQIRTLVRRLEDAMNTRRPDLLDDVLTPDVTRHCQATPHLSITDREQFKEFLRQDAEAFPDNVQTFTQVLVDGDRAAVWATYEGTQTGPLGPFPPSGEKARFDFAGVFRIQDGRIAEMWLIWDNVTVLSQLGHFPG</sequence>
<reference evidence="2" key="1">
    <citation type="submission" date="2017-06" db="EMBL/GenBank/DDBJ databases">
        <authorList>
            <person name="Varghese N."/>
            <person name="Submissions S."/>
        </authorList>
    </citation>
    <scope>NUCLEOTIDE SEQUENCE [LARGE SCALE GENOMIC DNA]</scope>
    <source>
        <strain evidence="2">DSM 45423</strain>
    </source>
</reference>
<name>A0A239F0X2_9ACTN</name>
<dbReference type="InterPro" id="IPR032710">
    <property type="entry name" value="NTF2-like_dom_sf"/>
</dbReference>
<dbReference type="SUPFAM" id="SSF54427">
    <property type="entry name" value="NTF2-like"/>
    <property type="match status" value="1"/>
</dbReference>
<dbReference type="Proteomes" id="UP000198386">
    <property type="component" value="Unassembled WGS sequence"/>
</dbReference>
<dbReference type="InterPro" id="IPR009959">
    <property type="entry name" value="Cyclase_SnoaL-like"/>
</dbReference>
<accession>A0A239F0X2</accession>
<evidence type="ECO:0000313" key="1">
    <source>
        <dbReference type="EMBL" id="SNS50660.1"/>
    </source>
</evidence>
<dbReference type="OrthoDB" id="5181013at2"/>
<keyword evidence="2" id="KW-1185">Reference proteome</keyword>